<name>D8MV28_ERWBE</name>
<reference evidence="1 2" key="1">
    <citation type="journal article" date="2010" name="BMC Genomics">
        <title>Genome comparison of the epiphytic bacteria Erwinia billingiae and E. tasmaniensis with the pear pathogen E. pyrifoliae.</title>
        <authorList>
            <person name="Kube M."/>
            <person name="Migdoll A.M."/>
            <person name="Gehring I."/>
            <person name="Heitmann K."/>
            <person name="Mayer Y."/>
            <person name="Kuhl H."/>
            <person name="Knaust F."/>
            <person name="Geider K."/>
            <person name="Reinhardt R."/>
        </authorList>
    </citation>
    <scope>NUCLEOTIDE SEQUENCE [LARGE SCALE GENOMIC DNA]</scope>
    <source>
        <strain evidence="1 2">Eb661</strain>
    </source>
</reference>
<dbReference type="EMBL" id="FP236843">
    <property type="protein sequence ID" value="CAX60685.1"/>
    <property type="molecule type" value="Genomic_DNA"/>
</dbReference>
<evidence type="ECO:0000313" key="1">
    <source>
        <dbReference type="EMBL" id="CAX60685.1"/>
    </source>
</evidence>
<keyword evidence="2" id="KW-1185">Reference proteome</keyword>
<dbReference type="STRING" id="634500.EbC_31540"/>
<sequence>MSNIFELLMAEKIGRGAGKKDIITLEPHIRIPHVLNI</sequence>
<accession>D8MV28</accession>
<evidence type="ECO:0000313" key="2">
    <source>
        <dbReference type="Proteomes" id="UP000008793"/>
    </source>
</evidence>
<dbReference type="AlphaFoldDB" id="D8MV28"/>
<organism evidence="2">
    <name type="scientific">Erwinia billingiae (strain Eb661)</name>
    <dbReference type="NCBI Taxonomy" id="634500"/>
    <lineage>
        <taxon>Bacteria</taxon>
        <taxon>Pseudomonadati</taxon>
        <taxon>Pseudomonadota</taxon>
        <taxon>Gammaproteobacteria</taxon>
        <taxon>Enterobacterales</taxon>
        <taxon>Erwiniaceae</taxon>
        <taxon>Erwinia</taxon>
    </lineage>
</organism>
<proteinExistence type="predicted"/>
<dbReference type="HOGENOM" id="CLU_3343398_0_0_6"/>
<gene>
    <name evidence="1" type="ordered locus">EbC_31540</name>
</gene>
<protein>
    <submittedName>
        <fullName evidence="1">Uncharacterized protein</fullName>
    </submittedName>
</protein>
<dbReference type="KEGG" id="ebi:EbC_31540"/>
<dbReference type="Proteomes" id="UP000008793">
    <property type="component" value="Chromosome"/>
</dbReference>